<dbReference type="AlphaFoldDB" id="A0A8F3BDS1"/>
<evidence type="ECO:0000256" key="1">
    <source>
        <dbReference type="ARBA" id="ARBA00007698"/>
    </source>
</evidence>
<name>A0A8F3BDS1_9MARC</name>
<keyword evidence="10" id="KW-0150">Chloroplast</keyword>
<dbReference type="PANTHER" id="PTHR10986">
    <property type="entry name" value="39S RIBOSOMAL PROTEIN L20"/>
    <property type="match status" value="1"/>
</dbReference>
<dbReference type="GO" id="GO:0019843">
    <property type="term" value="F:rRNA binding"/>
    <property type="evidence" value="ECO:0007669"/>
    <property type="project" value="UniProtKB-UniRule"/>
</dbReference>
<dbReference type="GO" id="GO:0003735">
    <property type="term" value="F:structural constituent of ribosome"/>
    <property type="evidence" value="ECO:0007669"/>
    <property type="project" value="InterPro"/>
</dbReference>
<keyword evidence="3 7" id="KW-0694">RNA-binding</keyword>
<comment type="function">
    <text evidence="7 9">Binds directly to 23S ribosomal RNA and is necessary for the in vitro assembly process of the 50S ribosomal subunit. It is not involved in the protein synthesizing functions of that subunit.</text>
</comment>
<evidence type="ECO:0000256" key="2">
    <source>
        <dbReference type="ARBA" id="ARBA00022730"/>
    </source>
</evidence>
<dbReference type="EMBL" id="MW429509">
    <property type="protein sequence ID" value="QWW93050.1"/>
    <property type="molecule type" value="Genomic_DNA"/>
</dbReference>
<dbReference type="Gene3D" id="1.10.1900.20">
    <property type="entry name" value="Ribosomal protein L20"/>
    <property type="match status" value="1"/>
</dbReference>
<evidence type="ECO:0000256" key="5">
    <source>
        <dbReference type="ARBA" id="ARBA00023274"/>
    </source>
</evidence>
<keyword evidence="5 7" id="KW-0687">Ribonucleoprotein</keyword>
<evidence type="ECO:0000256" key="3">
    <source>
        <dbReference type="ARBA" id="ARBA00022884"/>
    </source>
</evidence>
<reference evidence="10" key="1">
    <citation type="journal article" date="2021" name="ACS Synth. Biol.">
        <title>Construction of DNA Tools for Hyperexpression in Marchantia Chloroplasts.</title>
        <authorList>
            <person name="Frangedakis E."/>
            <person name="Guzman-Chavez F."/>
            <person name="Rebmann M."/>
            <person name="Markel K."/>
            <person name="Yu Y."/>
            <person name="Perraki A."/>
            <person name="Tse S.W."/>
            <person name="Liu Y."/>
            <person name="Rever J."/>
            <person name="Sauret-Gueto S."/>
            <person name="Goffinet B."/>
            <person name="Schneider H."/>
            <person name="Haseloff J."/>
        </authorList>
    </citation>
    <scope>NUCLEOTIDE SEQUENCE</scope>
</reference>
<dbReference type="SUPFAM" id="SSF74731">
    <property type="entry name" value="Ribosomal protein L20"/>
    <property type="match status" value="1"/>
</dbReference>
<dbReference type="GO" id="GO:0005840">
    <property type="term" value="C:ribosome"/>
    <property type="evidence" value="ECO:0007669"/>
    <property type="project" value="UniProtKB-KW"/>
</dbReference>
<dbReference type="CDD" id="cd07026">
    <property type="entry name" value="Ribosomal_L20"/>
    <property type="match status" value="1"/>
</dbReference>
<evidence type="ECO:0000256" key="7">
    <source>
        <dbReference type="HAMAP-Rule" id="MF_00382"/>
    </source>
</evidence>
<keyword evidence="10" id="KW-0934">Plastid</keyword>
<evidence type="ECO:0000256" key="8">
    <source>
        <dbReference type="RuleBase" id="RU000561"/>
    </source>
</evidence>
<dbReference type="InterPro" id="IPR049946">
    <property type="entry name" value="RIBOSOMAL_L20_CS"/>
</dbReference>
<proteinExistence type="inferred from homology"/>
<gene>
    <name evidence="7 10" type="primary">rpl20</name>
</gene>
<dbReference type="InterPro" id="IPR035566">
    <property type="entry name" value="Ribosomal_protein_bL20_C"/>
</dbReference>
<dbReference type="Pfam" id="PF00453">
    <property type="entry name" value="Ribosomal_L20"/>
    <property type="match status" value="1"/>
</dbReference>
<evidence type="ECO:0000256" key="4">
    <source>
        <dbReference type="ARBA" id="ARBA00022980"/>
    </source>
</evidence>
<protein>
    <recommendedName>
        <fullName evidence="6 7">Large ribosomal subunit protein bL20c</fullName>
    </recommendedName>
</protein>
<dbReference type="InterPro" id="IPR005813">
    <property type="entry name" value="Ribosomal_bL20"/>
</dbReference>
<evidence type="ECO:0000256" key="9">
    <source>
        <dbReference type="RuleBase" id="RU004311"/>
    </source>
</evidence>
<sequence>MTRVKRGYVARKRRKNILTLTSGFEGTHSKLFRTANQQGMGALVSSQRDRNRRKRNYRRLWITRINAAAKTNGICYNKLIEYLYKKNILLNRKIIAQIATFDKSCFSTSIQNVIPK</sequence>
<geneLocation type="chloroplast" evidence="10"/>
<evidence type="ECO:0000256" key="6">
    <source>
        <dbReference type="ARBA" id="ARBA00035295"/>
    </source>
</evidence>
<keyword evidence="2 7" id="KW-0699">rRNA-binding</keyword>
<dbReference type="GO" id="GO:0009507">
    <property type="term" value="C:chloroplast"/>
    <property type="evidence" value="ECO:0007669"/>
    <property type="project" value="UniProtKB-SubCell"/>
</dbReference>
<accession>A0A8F3BDS1</accession>
<dbReference type="HAMAP" id="MF_00382">
    <property type="entry name" value="Ribosomal_bL20"/>
    <property type="match status" value="1"/>
</dbReference>
<evidence type="ECO:0000313" key="10">
    <source>
        <dbReference type="EMBL" id="QWW93050.1"/>
    </source>
</evidence>
<organism evidence="10">
    <name type="scientific">Cyathodium smaragdinum</name>
    <dbReference type="NCBI Taxonomy" id="2846787"/>
    <lineage>
        <taxon>Eukaryota</taxon>
        <taxon>Viridiplantae</taxon>
        <taxon>Streptophyta</taxon>
        <taxon>Embryophyta</taxon>
        <taxon>Marchantiophyta</taxon>
        <taxon>Marchantiopsida</taxon>
        <taxon>Marchantiidae</taxon>
        <taxon>Marchantiales</taxon>
        <taxon>Cyathodiaceae</taxon>
        <taxon>Cyathodium</taxon>
    </lineage>
</organism>
<dbReference type="Gene3D" id="6.10.160.10">
    <property type="match status" value="1"/>
</dbReference>
<dbReference type="FunFam" id="1.10.1900.20:FF:000001">
    <property type="entry name" value="50S ribosomal protein L20"/>
    <property type="match status" value="1"/>
</dbReference>
<keyword evidence="4 7" id="KW-0689">Ribosomal protein</keyword>
<comment type="similarity">
    <text evidence="1 7 8">Belongs to the bacterial ribosomal protein bL20 family.</text>
</comment>
<dbReference type="PROSITE" id="PS00937">
    <property type="entry name" value="RIBOSOMAL_L20"/>
    <property type="match status" value="1"/>
</dbReference>
<comment type="subcellular location">
    <subcellularLocation>
        <location evidence="7">Plastid</location>
        <location evidence="7">Chloroplast</location>
    </subcellularLocation>
</comment>
<dbReference type="GO" id="GO:0006412">
    <property type="term" value="P:translation"/>
    <property type="evidence" value="ECO:0007669"/>
    <property type="project" value="InterPro"/>
</dbReference>
<dbReference type="PRINTS" id="PR00062">
    <property type="entry name" value="RIBOSOMALL20"/>
</dbReference>
<dbReference type="GO" id="GO:1990904">
    <property type="term" value="C:ribonucleoprotein complex"/>
    <property type="evidence" value="ECO:0007669"/>
    <property type="project" value="UniProtKB-KW"/>
</dbReference>
<dbReference type="GO" id="GO:0000027">
    <property type="term" value="P:ribosomal large subunit assembly"/>
    <property type="evidence" value="ECO:0007669"/>
    <property type="project" value="UniProtKB-UniRule"/>
</dbReference>
<dbReference type="NCBIfam" id="TIGR01032">
    <property type="entry name" value="rplT_bact"/>
    <property type="match status" value="1"/>
</dbReference>